<name>A0A8E0TS43_9CAUL</name>
<keyword evidence="2" id="KW-1185">Reference proteome</keyword>
<dbReference type="InterPro" id="IPR025091">
    <property type="entry name" value="DUF4019"/>
</dbReference>
<evidence type="ECO:0000313" key="1">
    <source>
        <dbReference type="EMBL" id="GAD60323.1"/>
    </source>
</evidence>
<dbReference type="RefSeq" id="WP_021698417.1">
    <property type="nucleotide sequence ID" value="NZ_BATC01000066.1"/>
</dbReference>
<sequence length="256" mass="27910">MPTSTFAAVLLLVQPTPLPDVQVETLGDQAYRLTVTVEGETNPGNAQAALQPTAVRLCGSESWVFGRYSFTSNEAVESSGDAAGVDSVTLVQNVTCGMREAAPASSATTAPPLSETDLERLTPIIDGLTERYFSAVEEARHADSLAMTSEEMTGGASLAEWTRTREQHRAEAGAPISRQLARLTWYANPDGVPPGYYAAVDYVASWERRDECGYLIWFSPDGVIPFTLTRQEQTWLDHGLDDQTRAAMRQRFCAIL</sequence>
<organism evidence="1 2">
    <name type="scientific">Brevundimonas abyssalis TAR-001</name>
    <dbReference type="NCBI Taxonomy" id="1391729"/>
    <lineage>
        <taxon>Bacteria</taxon>
        <taxon>Pseudomonadati</taxon>
        <taxon>Pseudomonadota</taxon>
        <taxon>Alphaproteobacteria</taxon>
        <taxon>Caulobacterales</taxon>
        <taxon>Caulobacteraceae</taxon>
        <taxon>Brevundimonas</taxon>
    </lineage>
</organism>
<reference evidence="2" key="1">
    <citation type="journal article" date="2013" name="Genome Announc.">
        <title>Draft Genome Sequence of the Dimorphic Prosthecate Bacterium Brevundimonas abyssalis TAR-001T.</title>
        <authorList>
            <person name="Tsubouchi T."/>
            <person name="Nishi S."/>
            <person name="Usui K."/>
            <person name="Shimane Y."/>
            <person name="Takaki Y."/>
            <person name="Maruyama T."/>
            <person name="Hatada Y."/>
        </authorList>
    </citation>
    <scope>NUCLEOTIDE SEQUENCE [LARGE SCALE GENOMIC DNA]</scope>
    <source>
        <strain evidence="2">TAR-001</strain>
    </source>
</reference>
<dbReference type="AlphaFoldDB" id="A0A8E0TS43"/>
<gene>
    <name evidence="1" type="ORF">MBEBAB_2573</name>
</gene>
<proteinExistence type="predicted"/>
<evidence type="ECO:0000313" key="2">
    <source>
        <dbReference type="Proteomes" id="UP000016569"/>
    </source>
</evidence>
<dbReference type="EMBL" id="BATC01000066">
    <property type="protein sequence ID" value="GAD60323.1"/>
    <property type="molecule type" value="Genomic_DNA"/>
</dbReference>
<dbReference type="Proteomes" id="UP000016569">
    <property type="component" value="Unassembled WGS sequence"/>
</dbReference>
<evidence type="ECO:0008006" key="3">
    <source>
        <dbReference type="Google" id="ProtNLM"/>
    </source>
</evidence>
<comment type="caution">
    <text evidence="1">The sequence shown here is derived from an EMBL/GenBank/DDBJ whole genome shotgun (WGS) entry which is preliminary data.</text>
</comment>
<protein>
    <recommendedName>
        <fullName evidence="3">DUF4019 domain-containing protein</fullName>
    </recommendedName>
</protein>
<dbReference type="OrthoDB" id="6058248at2"/>
<dbReference type="Pfam" id="PF13211">
    <property type="entry name" value="DUF4019"/>
    <property type="match status" value="1"/>
</dbReference>
<accession>A0A8E0TS43</accession>